<dbReference type="SUPFAM" id="SSF52255">
    <property type="entry name" value="N5-CAIR mutase (phosphoribosylaminoimidazole carboxylase, PurE)"/>
    <property type="match status" value="1"/>
</dbReference>
<dbReference type="RefSeq" id="WP_134485103.1">
    <property type="nucleotide sequence ID" value="NZ_LR216287.1"/>
</dbReference>
<dbReference type="InterPro" id="IPR039476">
    <property type="entry name" value="P2CMN_synthase_LarB"/>
</dbReference>
<evidence type="ECO:0000313" key="3">
    <source>
        <dbReference type="Proteomes" id="UP000294299"/>
    </source>
</evidence>
<dbReference type="OrthoDB" id="372165at2157"/>
<dbReference type="PANTHER" id="PTHR43064:SF1">
    <property type="entry name" value="SLL1489 PROTEIN"/>
    <property type="match status" value="1"/>
</dbReference>
<dbReference type="InterPro" id="IPR000031">
    <property type="entry name" value="PurE_dom"/>
</dbReference>
<evidence type="ECO:0000259" key="1">
    <source>
        <dbReference type="SMART" id="SM01001"/>
    </source>
</evidence>
<dbReference type="NCBIfam" id="NF033503">
    <property type="entry name" value="LarB"/>
    <property type="match status" value="1"/>
</dbReference>
<evidence type="ECO:0000313" key="2">
    <source>
        <dbReference type="EMBL" id="VFJ15076.1"/>
    </source>
</evidence>
<keyword evidence="3" id="KW-1185">Reference proteome</keyword>
<dbReference type="Proteomes" id="UP000294299">
    <property type="component" value="Chromosome NFRAN"/>
</dbReference>
<dbReference type="AlphaFoldDB" id="A0A484ICL8"/>
<organism evidence="2 3">
    <name type="scientific">Candidatus Nitrosocosmicus franklandianus</name>
    <dbReference type="NCBI Taxonomy" id="1798806"/>
    <lineage>
        <taxon>Archaea</taxon>
        <taxon>Nitrososphaerota</taxon>
        <taxon>Nitrososphaeria</taxon>
        <taxon>Nitrososphaerales</taxon>
        <taxon>Nitrososphaeraceae</taxon>
        <taxon>Candidatus Nitrosocosmicus</taxon>
    </lineage>
</organism>
<dbReference type="GeneID" id="39421896"/>
<feature type="domain" description="PurE" evidence="1">
    <location>
        <begin position="125"/>
        <end position="258"/>
    </location>
</feature>
<dbReference type="Gene3D" id="3.40.50.1970">
    <property type="match status" value="1"/>
</dbReference>
<proteinExistence type="predicted"/>
<dbReference type="GO" id="GO:0006189">
    <property type="term" value="P:'de novo' IMP biosynthetic process"/>
    <property type="evidence" value="ECO:0007669"/>
    <property type="project" value="InterPro"/>
</dbReference>
<dbReference type="PANTHER" id="PTHR43064">
    <property type="entry name" value="PHOSPHORIBOSYLAMINOIMIDAZOLE CARBOXYLASE-RELATED"/>
    <property type="match status" value="1"/>
</dbReference>
<dbReference type="Pfam" id="PF00731">
    <property type="entry name" value="AIRC"/>
    <property type="match status" value="1"/>
</dbReference>
<name>A0A484ICL8_9ARCH</name>
<dbReference type="KEGG" id="nfn:NFRAN_2753"/>
<dbReference type="GO" id="GO:0016787">
    <property type="term" value="F:hydrolase activity"/>
    <property type="evidence" value="ECO:0007669"/>
    <property type="project" value="InterPro"/>
</dbReference>
<accession>A0A484ICL8</accession>
<gene>
    <name evidence="2" type="ORF">NFRAN_2753</name>
</gene>
<dbReference type="EMBL" id="LR216287">
    <property type="protein sequence ID" value="VFJ15076.1"/>
    <property type="molecule type" value="Genomic_DNA"/>
</dbReference>
<dbReference type="SMART" id="SM01001">
    <property type="entry name" value="AIRC"/>
    <property type="match status" value="1"/>
</dbReference>
<sequence>MDLRELLLDYRNDKISIDEVIDSLSLFSIEHVEDQVAQLDINRANRKFIPEIVLATHKKPRDLLLILNRILQKKGYVLVSKIRPSIVKKVAHHFEKIGYLIDSGRNSTSILIYKDESFLPPVKDGKVGIICAGTSDIGVAEEARLAARVMGCTSYSSYDVGIAGFHRLIGPLKDITSKKVDAIVAVAGMEGALPAVITSLVKVPVIGVPTSFGYGFGGNGIGPLTSMLQTCSFGLAVVNIDNGIGGGIFASMIANRKT</sequence>
<protein>
    <recommendedName>
        <fullName evidence="1">PurE domain-containing protein</fullName>
    </recommendedName>
</protein>
<reference evidence="2 3" key="1">
    <citation type="submission" date="2019-02" db="EMBL/GenBank/DDBJ databases">
        <authorList>
            <person name="Lehtovirta-Morley E L."/>
        </authorList>
    </citation>
    <scope>NUCLEOTIDE SEQUENCE [LARGE SCALE GENOMIC DNA]</scope>
    <source>
        <strain evidence="2">NFRAN1</strain>
    </source>
</reference>